<dbReference type="Pfam" id="PF01638">
    <property type="entry name" value="HxlR"/>
    <property type="match status" value="1"/>
</dbReference>
<keyword evidence="3" id="KW-0804">Transcription</keyword>
<protein>
    <submittedName>
        <fullName evidence="6">Transcriptional regulator</fullName>
    </submittedName>
</protein>
<dbReference type="PANTHER" id="PTHR33204">
    <property type="entry name" value="TRANSCRIPTIONAL REGULATOR, MARR FAMILY"/>
    <property type="match status" value="1"/>
</dbReference>
<dbReference type="InterPro" id="IPR002577">
    <property type="entry name" value="HTH_HxlR"/>
</dbReference>
<feature type="domain" description="HTH hxlR-type" evidence="5">
    <location>
        <begin position="21"/>
        <end position="120"/>
    </location>
</feature>
<dbReference type="InterPro" id="IPR036390">
    <property type="entry name" value="WH_DNA-bd_sf"/>
</dbReference>
<evidence type="ECO:0000256" key="2">
    <source>
        <dbReference type="ARBA" id="ARBA00023125"/>
    </source>
</evidence>
<proteinExistence type="predicted"/>
<name>A0ABX1YDT4_9BACL</name>
<accession>A0ABX1YDT4</accession>
<dbReference type="PANTHER" id="PTHR33204:SF29">
    <property type="entry name" value="TRANSCRIPTIONAL REGULATOR"/>
    <property type="match status" value="1"/>
</dbReference>
<evidence type="ECO:0000313" key="7">
    <source>
        <dbReference type="Proteomes" id="UP000596857"/>
    </source>
</evidence>
<evidence type="ECO:0000256" key="1">
    <source>
        <dbReference type="ARBA" id="ARBA00023015"/>
    </source>
</evidence>
<dbReference type="RefSeq" id="WP_171716159.1">
    <property type="nucleotide sequence ID" value="NZ_WHOB01000016.1"/>
</dbReference>
<comment type="caution">
    <text evidence="6">The sequence shown here is derived from an EMBL/GenBank/DDBJ whole genome shotgun (WGS) entry which is preliminary data.</text>
</comment>
<gene>
    <name evidence="6" type="ORF">GC101_03990</name>
</gene>
<dbReference type="InterPro" id="IPR036388">
    <property type="entry name" value="WH-like_DNA-bd_sf"/>
</dbReference>
<keyword evidence="1" id="KW-0805">Transcription regulation</keyword>
<sequence>MTYEPNEGNANAIPGNTKYHNPTEATLERIGGKWKTAILCLLAEQGTMRNGEMLRTLSPVTQKMLTQQLKELEADGLILRTVFSEVPPKVVYELTDSGRSLGMVLDPLCEWGKRFVNTVNQDTSTGKE</sequence>
<keyword evidence="7" id="KW-1185">Reference proteome</keyword>
<evidence type="ECO:0000256" key="4">
    <source>
        <dbReference type="SAM" id="MobiDB-lite"/>
    </source>
</evidence>
<dbReference type="Proteomes" id="UP000596857">
    <property type="component" value="Unassembled WGS sequence"/>
</dbReference>
<dbReference type="Gene3D" id="1.10.10.10">
    <property type="entry name" value="Winged helix-like DNA-binding domain superfamily/Winged helix DNA-binding domain"/>
    <property type="match status" value="1"/>
</dbReference>
<evidence type="ECO:0000256" key="3">
    <source>
        <dbReference type="ARBA" id="ARBA00023163"/>
    </source>
</evidence>
<evidence type="ECO:0000313" key="6">
    <source>
        <dbReference type="EMBL" id="NOU78035.1"/>
    </source>
</evidence>
<evidence type="ECO:0000259" key="5">
    <source>
        <dbReference type="PROSITE" id="PS51118"/>
    </source>
</evidence>
<dbReference type="SUPFAM" id="SSF46785">
    <property type="entry name" value="Winged helix' DNA-binding domain"/>
    <property type="match status" value="1"/>
</dbReference>
<keyword evidence="2" id="KW-0238">DNA-binding</keyword>
<feature type="region of interest" description="Disordered" evidence="4">
    <location>
        <begin position="1"/>
        <end position="20"/>
    </location>
</feature>
<dbReference type="PROSITE" id="PS51118">
    <property type="entry name" value="HTH_HXLR"/>
    <property type="match status" value="1"/>
</dbReference>
<organism evidence="6 7">
    <name type="scientific">Paenibacillus phytohabitans</name>
    <dbReference type="NCBI Taxonomy" id="2654978"/>
    <lineage>
        <taxon>Bacteria</taxon>
        <taxon>Bacillati</taxon>
        <taxon>Bacillota</taxon>
        <taxon>Bacilli</taxon>
        <taxon>Bacillales</taxon>
        <taxon>Paenibacillaceae</taxon>
        <taxon>Paenibacillus</taxon>
    </lineage>
</organism>
<reference evidence="6 7" key="1">
    <citation type="submission" date="2019-10" db="EMBL/GenBank/DDBJ databases">
        <title>Description of Paenibacillus terricola sp. nov.</title>
        <authorList>
            <person name="Carlier A."/>
            <person name="Qi S."/>
        </authorList>
    </citation>
    <scope>NUCLEOTIDE SEQUENCE [LARGE SCALE GENOMIC DNA]</scope>
    <source>
        <strain evidence="6 7">LMG 31459</strain>
    </source>
</reference>
<dbReference type="EMBL" id="WHOB01000016">
    <property type="protein sequence ID" value="NOU78035.1"/>
    <property type="molecule type" value="Genomic_DNA"/>
</dbReference>